<evidence type="ECO:0000313" key="1">
    <source>
        <dbReference type="EMBL" id="PNS07383.1"/>
    </source>
</evidence>
<dbReference type="OrthoDB" id="9800283at2"/>
<evidence type="ECO:0000313" key="2">
    <source>
        <dbReference type="Proteomes" id="UP000236220"/>
    </source>
</evidence>
<protein>
    <submittedName>
        <fullName evidence="1">ThiS: thiamine biosynthesis protein ThiS</fullName>
    </submittedName>
</protein>
<dbReference type="PANTHER" id="PTHR34472">
    <property type="entry name" value="SULFUR CARRIER PROTEIN THIS"/>
    <property type="match status" value="1"/>
</dbReference>
<dbReference type="CDD" id="cd00565">
    <property type="entry name" value="Ubl_ThiS"/>
    <property type="match status" value="1"/>
</dbReference>
<dbReference type="InterPro" id="IPR003749">
    <property type="entry name" value="ThiS/MoaD-like"/>
</dbReference>
<dbReference type="SUPFAM" id="SSF54285">
    <property type="entry name" value="MoaD/ThiS"/>
    <property type="match status" value="1"/>
</dbReference>
<dbReference type="RefSeq" id="WP_103075104.1">
    <property type="nucleotide sequence ID" value="NZ_NPZB01000002.1"/>
</dbReference>
<dbReference type="InterPro" id="IPR010035">
    <property type="entry name" value="Thi_S"/>
</dbReference>
<dbReference type="Proteomes" id="UP000236220">
    <property type="component" value="Unassembled WGS sequence"/>
</dbReference>
<accession>A0A2K1PX74</accession>
<comment type="caution">
    <text evidence="1">The sequence shown here is derived from an EMBL/GenBank/DDBJ whole genome shotgun (WGS) entry which is preliminary data.</text>
</comment>
<organism evidence="1 2">
    <name type="scientific">Solilutibacter silvestris</name>
    <dbReference type="NCBI Taxonomy" id="1645665"/>
    <lineage>
        <taxon>Bacteria</taxon>
        <taxon>Pseudomonadati</taxon>
        <taxon>Pseudomonadota</taxon>
        <taxon>Gammaproteobacteria</taxon>
        <taxon>Lysobacterales</taxon>
        <taxon>Lysobacteraceae</taxon>
        <taxon>Solilutibacter</taxon>
    </lineage>
</organism>
<gene>
    <name evidence="1" type="ORF">Lysil_1559</name>
</gene>
<dbReference type="NCBIfam" id="TIGR01683">
    <property type="entry name" value="thiS"/>
    <property type="match status" value="1"/>
</dbReference>
<name>A0A2K1PX74_9GAMM</name>
<dbReference type="Gene3D" id="3.10.20.30">
    <property type="match status" value="1"/>
</dbReference>
<dbReference type="Pfam" id="PF02597">
    <property type="entry name" value="ThiS"/>
    <property type="match status" value="1"/>
</dbReference>
<dbReference type="InterPro" id="IPR012675">
    <property type="entry name" value="Beta-grasp_dom_sf"/>
</dbReference>
<dbReference type="PANTHER" id="PTHR34472:SF1">
    <property type="entry name" value="SULFUR CARRIER PROTEIN THIS"/>
    <property type="match status" value="1"/>
</dbReference>
<keyword evidence="2" id="KW-1185">Reference proteome</keyword>
<proteinExistence type="predicted"/>
<reference evidence="1 2" key="1">
    <citation type="submission" date="2017-08" db="EMBL/GenBank/DDBJ databases">
        <title>Lysobacter sylvestris genome.</title>
        <authorList>
            <person name="Zhang D.-C."/>
            <person name="Albuquerque L."/>
            <person name="Franca L."/>
            <person name="Froufe H.J.C."/>
            <person name="Barroso C."/>
            <person name="Egas C."/>
            <person name="Da Costa M."/>
            <person name="Margesin R."/>
        </authorList>
    </citation>
    <scope>NUCLEOTIDE SEQUENCE [LARGE SCALE GENOMIC DNA]</scope>
    <source>
        <strain evidence="1 2">AM20-91</strain>
    </source>
</reference>
<dbReference type="InterPro" id="IPR016155">
    <property type="entry name" value="Mopterin_synth/thiamin_S_b"/>
</dbReference>
<dbReference type="EMBL" id="NPZB01000002">
    <property type="protein sequence ID" value="PNS07383.1"/>
    <property type="molecule type" value="Genomic_DNA"/>
</dbReference>
<sequence length="66" mass="7071">MDIQLNGEPHICVPATTISTLLQSEGLADRRVAVEVNGEIVPRSRHATTELRNGDRVEIVHALGGG</sequence>
<dbReference type="AlphaFoldDB" id="A0A2K1PX74"/>